<feature type="region of interest" description="Disordered" evidence="1">
    <location>
        <begin position="140"/>
        <end position="165"/>
    </location>
</feature>
<organism evidence="2 3">
    <name type="scientific">Microdochium bolleyi</name>
    <dbReference type="NCBI Taxonomy" id="196109"/>
    <lineage>
        <taxon>Eukaryota</taxon>
        <taxon>Fungi</taxon>
        <taxon>Dikarya</taxon>
        <taxon>Ascomycota</taxon>
        <taxon>Pezizomycotina</taxon>
        <taxon>Sordariomycetes</taxon>
        <taxon>Xylariomycetidae</taxon>
        <taxon>Xylariales</taxon>
        <taxon>Microdochiaceae</taxon>
        <taxon>Microdochium</taxon>
    </lineage>
</organism>
<evidence type="ECO:0000313" key="2">
    <source>
        <dbReference type="EMBL" id="KXJ88982.1"/>
    </source>
</evidence>
<evidence type="ECO:0000256" key="1">
    <source>
        <dbReference type="SAM" id="MobiDB-lite"/>
    </source>
</evidence>
<dbReference type="AlphaFoldDB" id="A0A136IVN4"/>
<feature type="compositionally biased region" description="Acidic residues" evidence="1">
    <location>
        <begin position="146"/>
        <end position="165"/>
    </location>
</feature>
<proteinExistence type="predicted"/>
<dbReference type="OrthoDB" id="407198at2759"/>
<reference evidence="3" key="1">
    <citation type="submission" date="2016-02" db="EMBL/GenBank/DDBJ databases">
        <title>Draft genome sequence of Microdochium bolleyi, a fungal endophyte of beachgrass.</title>
        <authorList>
            <consortium name="DOE Joint Genome Institute"/>
            <person name="David A.S."/>
            <person name="May G."/>
            <person name="Haridas S."/>
            <person name="Lim J."/>
            <person name="Wang M."/>
            <person name="Labutti K."/>
            <person name="Lipzen A."/>
            <person name="Barry K."/>
            <person name="Grigoriev I.V."/>
        </authorList>
    </citation>
    <scope>NUCLEOTIDE SEQUENCE [LARGE SCALE GENOMIC DNA]</scope>
    <source>
        <strain evidence="3">J235TASD1</strain>
    </source>
</reference>
<keyword evidence="3" id="KW-1185">Reference proteome</keyword>
<sequence length="743" mass="81224">MTTPQYHIPDEILINIFTHLAPGPGRTCCPEDDALSLATLARACRATRSLRRVAEPLLYRRIKHVSPKFIEGALCSPDRGRELAQLVQSIESGGWDWEMTTSQGARRLYHGRVRGILQERHGVGSVGLVRLLDRIFGPGVAHDAGTDEEADDEDGDDDEDDHSQAGEGEDYLAECAMTLPLTLILCLTTNVVDISLSTAALDVTDTLSRLFNFCAKDPIPQGPLSKLVSMQVACYTPTGDPISIADANMAALAFFPRIEKFTCHGVDWNSDGLREGDADEGDDDEADDDDHAADEYNCVALPRAHSRPAMSHFGLLDSNPASFAELRDMLRLFPNLETLELLHPIFEDRENIDFAQYGQVLREFGKGLRRFELEPSQSTEDLSEECDEGVLMSLRGAEGLPALEQLRVPLHALVGLPEDGDEDEDLCRLLPASLRWLWTAVATSGGAEAQMRMLGRVLGAEGAREDSGLPRLEWVLLRVPWGIVEQALSLSLPEPALFSATRLGQGHVLFRKKDGEGVAVAMPPDWARALRQELGLEMEAGLVLPQELQGQRFVPAAPYGTYINPFVVEHQVKHWTYLTCTRCQDCPHGAWPCACCRTEPDDSICIVIAVDGHCRPNCDNEMEAAAGVFVGKDSPSNASLPLSHLGDGQPRHTKQTIQLEAAVHGLRSALGIRQRDPDGPNLYRVVIKSASEYLVEGIAASLEAWGTFHGTADAEPPGGGTVHWQAIDAIVGELQGHGVEVWF</sequence>
<dbReference type="Proteomes" id="UP000070501">
    <property type="component" value="Unassembled WGS sequence"/>
</dbReference>
<accession>A0A136IVN4</accession>
<dbReference type="STRING" id="196109.A0A136IVN4"/>
<gene>
    <name evidence="2" type="ORF">Micbo1qcDRAFT_177473</name>
</gene>
<dbReference type="InParanoid" id="A0A136IVN4"/>
<dbReference type="CDD" id="cd09917">
    <property type="entry name" value="F-box_SF"/>
    <property type="match status" value="1"/>
</dbReference>
<dbReference type="EMBL" id="KQ964256">
    <property type="protein sequence ID" value="KXJ88982.1"/>
    <property type="molecule type" value="Genomic_DNA"/>
</dbReference>
<protein>
    <submittedName>
        <fullName evidence="2">Uncharacterized protein</fullName>
    </submittedName>
</protein>
<dbReference type="Gene3D" id="3.30.420.10">
    <property type="entry name" value="Ribonuclease H-like superfamily/Ribonuclease H"/>
    <property type="match status" value="1"/>
</dbReference>
<dbReference type="GO" id="GO:0003676">
    <property type="term" value="F:nucleic acid binding"/>
    <property type="evidence" value="ECO:0007669"/>
    <property type="project" value="InterPro"/>
</dbReference>
<evidence type="ECO:0000313" key="3">
    <source>
        <dbReference type="Proteomes" id="UP000070501"/>
    </source>
</evidence>
<dbReference type="InterPro" id="IPR036397">
    <property type="entry name" value="RNaseH_sf"/>
</dbReference>
<name>A0A136IVN4_9PEZI</name>